<evidence type="ECO:0000313" key="9">
    <source>
        <dbReference type="Proteomes" id="UP000321058"/>
    </source>
</evidence>
<dbReference type="PANTHER" id="PTHR43663:SF1">
    <property type="entry name" value="CHROMATE TRANSPORTER"/>
    <property type="match status" value="1"/>
</dbReference>
<proteinExistence type="inferred from homology"/>
<feature type="transmembrane region" description="Helical" evidence="7">
    <location>
        <begin position="123"/>
        <end position="142"/>
    </location>
</feature>
<keyword evidence="3" id="KW-1003">Cell membrane</keyword>
<protein>
    <submittedName>
        <fullName evidence="8">Chromate transporter</fullName>
    </submittedName>
</protein>
<evidence type="ECO:0000256" key="5">
    <source>
        <dbReference type="ARBA" id="ARBA00022989"/>
    </source>
</evidence>
<comment type="caution">
    <text evidence="8">The sequence shown here is derived from an EMBL/GenBank/DDBJ whole genome shotgun (WGS) entry which is preliminary data.</text>
</comment>
<dbReference type="InterPro" id="IPR052518">
    <property type="entry name" value="CHR_Transporter"/>
</dbReference>
<sequence length="206" mass="21664">MNEASSPTEPPAVAPPSLGRIFWVFLVMGATSLGGGVVGYLRTGLVVRNNWLDDVTFVELLSISQTLPGLNATNMSILVGDRLRGARGAVLATVGMCLPGAILMTAAAYAYGIGGDDPWLKAFLHGIAAGALGLIVVVMVQLGSRVLKEIADYVIVLATAAAVAFFHVSVPYALIAAGIVAIWWHRPRAGKVHKPHNAPIGERHHE</sequence>
<evidence type="ECO:0000313" key="8">
    <source>
        <dbReference type="EMBL" id="GEP56102.1"/>
    </source>
</evidence>
<evidence type="ECO:0000256" key="7">
    <source>
        <dbReference type="SAM" id="Phobius"/>
    </source>
</evidence>
<dbReference type="EMBL" id="BKAJ01000054">
    <property type="protein sequence ID" value="GEP56102.1"/>
    <property type="molecule type" value="Genomic_DNA"/>
</dbReference>
<evidence type="ECO:0000256" key="6">
    <source>
        <dbReference type="ARBA" id="ARBA00023136"/>
    </source>
</evidence>
<keyword evidence="4 7" id="KW-0812">Transmembrane</keyword>
<organism evidence="8 9">
    <name type="scientific">Reyranella soli</name>
    <dbReference type="NCBI Taxonomy" id="1230389"/>
    <lineage>
        <taxon>Bacteria</taxon>
        <taxon>Pseudomonadati</taxon>
        <taxon>Pseudomonadota</taxon>
        <taxon>Alphaproteobacteria</taxon>
        <taxon>Hyphomicrobiales</taxon>
        <taxon>Reyranellaceae</taxon>
        <taxon>Reyranella</taxon>
    </lineage>
</organism>
<dbReference type="InterPro" id="IPR003370">
    <property type="entry name" value="Chromate_transpt"/>
</dbReference>
<accession>A0A512NAY2</accession>
<keyword evidence="5 7" id="KW-1133">Transmembrane helix</keyword>
<comment type="similarity">
    <text evidence="2">Belongs to the chromate ion transporter (CHR) (TC 2.A.51) family.</text>
</comment>
<evidence type="ECO:0000256" key="2">
    <source>
        <dbReference type="ARBA" id="ARBA00005262"/>
    </source>
</evidence>
<dbReference type="Proteomes" id="UP000321058">
    <property type="component" value="Unassembled WGS sequence"/>
</dbReference>
<gene>
    <name evidence="8" type="ORF">RSO01_32680</name>
</gene>
<dbReference type="OrthoDB" id="8969999at2"/>
<evidence type="ECO:0000256" key="4">
    <source>
        <dbReference type="ARBA" id="ARBA00022692"/>
    </source>
</evidence>
<dbReference type="RefSeq" id="WP_147150178.1">
    <property type="nucleotide sequence ID" value="NZ_BKAJ01000054.1"/>
</dbReference>
<dbReference type="PANTHER" id="PTHR43663">
    <property type="entry name" value="CHROMATE TRANSPORT PROTEIN-RELATED"/>
    <property type="match status" value="1"/>
</dbReference>
<feature type="transmembrane region" description="Helical" evidence="7">
    <location>
        <begin position="20"/>
        <end position="41"/>
    </location>
</feature>
<name>A0A512NAY2_9HYPH</name>
<keyword evidence="6 7" id="KW-0472">Membrane</keyword>
<dbReference type="GO" id="GO:0015109">
    <property type="term" value="F:chromate transmembrane transporter activity"/>
    <property type="evidence" value="ECO:0007669"/>
    <property type="project" value="InterPro"/>
</dbReference>
<evidence type="ECO:0000256" key="3">
    <source>
        <dbReference type="ARBA" id="ARBA00022475"/>
    </source>
</evidence>
<comment type="subcellular location">
    <subcellularLocation>
        <location evidence="1">Cell membrane</location>
        <topology evidence="1">Multi-pass membrane protein</topology>
    </subcellularLocation>
</comment>
<evidence type="ECO:0000256" key="1">
    <source>
        <dbReference type="ARBA" id="ARBA00004651"/>
    </source>
</evidence>
<feature type="transmembrane region" description="Helical" evidence="7">
    <location>
        <begin position="89"/>
        <end position="111"/>
    </location>
</feature>
<dbReference type="GO" id="GO:0005886">
    <property type="term" value="C:plasma membrane"/>
    <property type="evidence" value="ECO:0007669"/>
    <property type="project" value="UniProtKB-SubCell"/>
</dbReference>
<reference evidence="8 9" key="1">
    <citation type="submission" date="2019-07" db="EMBL/GenBank/DDBJ databases">
        <title>Whole genome shotgun sequence of Reyranella soli NBRC 108950.</title>
        <authorList>
            <person name="Hosoyama A."/>
            <person name="Uohara A."/>
            <person name="Ohji S."/>
            <person name="Ichikawa N."/>
        </authorList>
    </citation>
    <scope>NUCLEOTIDE SEQUENCE [LARGE SCALE GENOMIC DNA]</scope>
    <source>
        <strain evidence="8 9">NBRC 108950</strain>
    </source>
</reference>
<dbReference type="AlphaFoldDB" id="A0A512NAY2"/>
<dbReference type="Pfam" id="PF02417">
    <property type="entry name" value="Chromate_transp"/>
    <property type="match status" value="1"/>
</dbReference>
<feature type="transmembrane region" description="Helical" evidence="7">
    <location>
        <begin position="154"/>
        <end position="184"/>
    </location>
</feature>
<keyword evidence="9" id="KW-1185">Reference proteome</keyword>